<dbReference type="FunFam" id="2.70.150.10:FF:000020">
    <property type="entry name" value="Copper-exporting P-type ATPase A"/>
    <property type="match status" value="1"/>
</dbReference>
<dbReference type="PANTHER" id="PTHR43520">
    <property type="entry name" value="ATP7, ISOFORM B"/>
    <property type="match status" value="1"/>
</dbReference>
<feature type="transmembrane region" description="Helical" evidence="14">
    <location>
        <begin position="705"/>
        <end position="727"/>
    </location>
</feature>
<dbReference type="Pfam" id="PF00403">
    <property type="entry name" value="HMA"/>
    <property type="match status" value="1"/>
</dbReference>
<dbReference type="InterPro" id="IPR044492">
    <property type="entry name" value="P_typ_ATPase_HD_dom"/>
</dbReference>
<dbReference type="InterPro" id="IPR036412">
    <property type="entry name" value="HAD-like_sf"/>
</dbReference>
<feature type="transmembrane region" description="Helical" evidence="14">
    <location>
        <begin position="733"/>
        <end position="752"/>
    </location>
</feature>
<feature type="transmembrane region" description="Helical" evidence="14">
    <location>
        <begin position="210"/>
        <end position="229"/>
    </location>
</feature>
<evidence type="ECO:0000256" key="10">
    <source>
        <dbReference type="ARBA" id="ARBA00022967"/>
    </source>
</evidence>
<evidence type="ECO:0000256" key="3">
    <source>
        <dbReference type="ARBA" id="ARBA00012517"/>
    </source>
</evidence>
<dbReference type="InterPro" id="IPR018303">
    <property type="entry name" value="ATPase_P-typ_P_site"/>
</dbReference>
<evidence type="ECO:0000256" key="11">
    <source>
        <dbReference type="ARBA" id="ARBA00022989"/>
    </source>
</evidence>
<dbReference type="Pfam" id="PF00702">
    <property type="entry name" value="Hydrolase"/>
    <property type="match status" value="1"/>
</dbReference>
<dbReference type="Gene3D" id="3.40.1110.10">
    <property type="entry name" value="Calcium-transporting ATPase, cytoplasmic domain N"/>
    <property type="match status" value="1"/>
</dbReference>
<dbReference type="PROSITE" id="PS00154">
    <property type="entry name" value="ATPASE_E1_E2"/>
    <property type="match status" value="1"/>
</dbReference>
<dbReference type="PRINTS" id="PR00119">
    <property type="entry name" value="CATATPASE"/>
</dbReference>
<keyword evidence="17" id="KW-1185">Reference proteome</keyword>
<dbReference type="GO" id="GO:0016887">
    <property type="term" value="F:ATP hydrolysis activity"/>
    <property type="evidence" value="ECO:0007669"/>
    <property type="project" value="InterPro"/>
</dbReference>
<dbReference type="InterPro" id="IPR008250">
    <property type="entry name" value="ATPase_P-typ_transduc_dom_A_sf"/>
</dbReference>
<feature type="domain" description="HMA" evidence="15">
    <location>
        <begin position="16"/>
        <end position="82"/>
    </location>
</feature>
<dbReference type="CDD" id="cd00371">
    <property type="entry name" value="HMA"/>
    <property type="match status" value="1"/>
</dbReference>
<proteinExistence type="inferred from homology"/>
<dbReference type="SUPFAM" id="SSF81665">
    <property type="entry name" value="Calcium ATPase, transmembrane domain M"/>
    <property type="match status" value="1"/>
</dbReference>
<evidence type="ECO:0000256" key="14">
    <source>
        <dbReference type="RuleBase" id="RU362081"/>
    </source>
</evidence>
<dbReference type="GO" id="GO:0055070">
    <property type="term" value="P:copper ion homeostasis"/>
    <property type="evidence" value="ECO:0007669"/>
    <property type="project" value="TreeGrafter"/>
</dbReference>
<dbReference type="GO" id="GO:0005886">
    <property type="term" value="C:plasma membrane"/>
    <property type="evidence" value="ECO:0007669"/>
    <property type="project" value="UniProtKB-SubCell"/>
</dbReference>
<feature type="transmembrane region" description="Helical" evidence="14">
    <location>
        <begin position="179"/>
        <end position="198"/>
    </location>
</feature>
<dbReference type="SUPFAM" id="SSF56784">
    <property type="entry name" value="HAD-like"/>
    <property type="match status" value="1"/>
</dbReference>
<organism evidence="16 17">
    <name type="scientific">Desulfuromonas thiophila</name>
    <dbReference type="NCBI Taxonomy" id="57664"/>
    <lineage>
        <taxon>Bacteria</taxon>
        <taxon>Pseudomonadati</taxon>
        <taxon>Thermodesulfobacteriota</taxon>
        <taxon>Desulfuromonadia</taxon>
        <taxon>Desulfuromonadales</taxon>
        <taxon>Desulfuromonadaceae</taxon>
        <taxon>Desulfuromonas</taxon>
    </lineage>
</organism>
<dbReference type="CDD" id="cd02094">
    <property type="entry name" value="P-type_ATPase_Cu-like"/>
    <property type="match status" value="1"/>
</dbReference>
<dbReference type="InterPro" id="IPR023298">
    <property type="entry name" value="ATPase_P-typ_TM_dom_sf"/>
</dbReference>
<evidence type="ECO:0000256" key="8">
    <source>
        <dbReference type="ARBA" id="ARBA00022741"/>
    </source>
</evidence>
<dbReference type="GO" id="GO:0060003">
    <property type="term" value="P:copper ion export"/>
    <property type="evidence" value="ECO:0007669"/>
    <property type="project" value="UniProtKB-ARBA"/>
</dbReference>
<dbReference type="NCBIfam" id="TIGR01494">
    <property type="entry name" value="ATPase_P-type"/>
    <property type="match status" value="1"/>
</dbReference>
<keyword evidence="10" id="KW-1278">Translocase</keyword>
<dbReference type="Proteomes" id="UP000243205">
    <property type="component" value="Unassembled WGS sequence"/>
</dbReference>
<dbReference type="GO" id="GO:0005524">
    <property type="term" value="F:ATP binding"/>
    <property type="evidence" value="ECO:0007669"/>
    <property type="project" value="UniProtKB-UniRule"/>
</dbReference>
<dbReference type="SFLD" id="SFLDF00027">
    <property type="entry name" value="p-type_atpase"/>
    <property type="match status" value="1"/>
</dbReference>
<evidence type="ECO:0000256" key="5">
    <source>
        <dbReference type="ARBA" id="ARBA00022475"/>
    </source>
</evidence>
<dbReference type="Gene3D" id="3.30.70.100">
    <property type="match status" value="1"/>
</dbReference>
<dbReference type="STRING" id="57664.SAMN05661003_10625"/>
<evidence type="ECO:0000313" key="16">
    <source>
        <dbReference type="EMBL" id="SDE25916.1"/>
    </source>
</evidence>
<dbReference type="Gene3D" id="2.70.150.10">
    <property type="entry name" value="Calcium-transporting ATPase, cytoplasmic transduction domain A"/>
    <property type="match status" value="1"/>
</dbReference>
<keyword evidence="12" id="KW-0406">Ion transport</keyword>
<keyword evidence="7 14" id="KW-0479">Metal-binding</keyword>
<protein>
    <recommendedName>
        <fullName evidence="3">P-type Cu(+) transporter</fullName>
        <ecNumber evidence="3">7.2.2.8</ecNumber>
    </recommendedName>
</protein>
<keyword evidence="6 14" id="KW-0812">Transmembrane</keyword>
<dbReference type="InterPro" id="IPR027256">
    <property type="entry name" value="P-typ_ATPase_IB"/>
</dbReference>
<evidence type="ECO:0000256" key="6">
    <source>
        <dbReference type="ARBA" id="ARBA00022692"/>
    </source>
</evidence>
<keyword evidence="9 14" id="KW-0067">ATP-binding</keyword>
<feature type="transmembrane region" description="Helical" evidence="14">
    <location>
        <begin position="141"/>
        <end position="158"/>
    </location>
</feature>
<dbReference type="EC" id="7.2.2.8" evidence="3"/>
<dbReference type="InterPro" id="IPR023299">
    <property type="entry name" value="ATPase_P-typ_cyto_dom_N"/>
</dbReference>
<dbReference type="InterPro" id="IPR006121">
    <property type="entry name" value="HMA_dom"/>
</dbReference>
<dbReference type="PROSITE" id="PS50846">
    <property type="entry name" value="HMA_2"/>
    <property type="match status" value="1"/>
</dbReference>
<keyword evidence="4" id="KW-0813">Transport</keyword>
<dbReference type="InterPro" id="IPR017969">
    <property type="entry name" value="Heavy-metal-associated_CS"/>
</dbReference>
<dbReference type="InterPro" id="IPR023214">
    <property type="entry name" value="HAD_sf"/>
</dbReference>
<keyword evidence="13 14" id="KW-0472">Membrane</keyword>
<accession>A0A1G7BHK7</accession>
<dbReference type="AlphaFoldDB" id="A0A1G7BHK7"/>
<dbReference type="InterPro" id="IPR001757">
    <property type="entry name" value="P_typ_ATPase"/>
</dbReference>
<dbReference type="FunFam" id="3.30.70.100:FF:000005">
    <property type="entry name" value="Copper-exporting P-type ATPase A"/>
    <property type="match status" value="1"/>
</dbReference>
<dbReference type="PROSITE" id="PS01047">
    <property type="entry name" value="HMA_1"/>
    <property type="match status" value="1"/>
</dbReference>
<keyword evidence="8 14" id="KW-0547">Nucleotide-binding</keyword>
<dbReference type="Gene3D" id="3.40.50.1000">
    <property type="entry name" value="HAD superfamily/HAD-like"/>
    <property type="match status" value="1"/>
</dbReference>
<comment type="similarity">
    <text evidence="2 14">Belongs to the cation transport ATPase (P-type) (TC 3.A.3) family. Type IB subfamily.</text>
</comment>
<evidence type="ECO:0000256" key="13">
    <source>
        <dbReference type="ARBA" id="ARBA00023136"/>
    </source>
</evidence>
<evidence type="ECO:0000259" key="15">
    <source>
        <dbReference type="PROSITE" id="PS50846"/>
    </source>
</evidence>
<gene>
    <name evidence="16" type="ORF">SAMN05661003_10625</name>
</gene>
<dbReference type="PRINTS" id="PR00120">
    <property type="entry name" value="HATPASE"/>
</dbReference>
<sequence length="768" mass="81014">MEKCAQPLRKTSRTVPLVELLIEGMHCASCVQRVEQALRALPGVTAVSVNLATGRAQVRLTAAGVPVAELVAALTRAGFAAEEVSDAALAQQHQQQAAEQEVRQLRRSMVLALALTLPLVVLEMGGHFVPPFHHWLLRHLGPQPLFMLLGCLATLVLFGPGWRFHRLGWPALLRGVPDMNALVVLGTSAAWGYSLVATQAPGLLPAGQAVVYYEAAAVIVSLILVGRYLEAVARGRTGAAIRRLLGLQAKSAHRLTEAGEEEVPLEQVRVGDLLRVRPGETVPVDGEVIEGRSHVDESMLTGEPLPVAKEPGAQVVGGTLNTQGSFCLRATRVGADSLLAQIVRLVQQAQSSRLPIQALVDRVIRLFVPAVLLVALLTFGAWLLWGNGLSQALVHAVAVLIVACPCAMGLATPTSILVGTGRAAELGILFRKGDALQQLCAARLVVFDKTGTLTRGRPELTDVQLAAGVERGPLLQQIASVEALSEHPIGQALVRAAQEQGLPLLAVTEFVAEPGFGVTGRVAGCQLRIGTERYLRPLGLDLSSFAVVAARLAGEGKTPLYAAVDDRPVAVLAVADALKDSTPAALQALRQAGIGLALLTGDQQRTAQAIADRLGIGELRAQLLPADKVDVLRQWQARQRPLVFVGDGINDAPALAQADVGIAIGSGTDVAIEAAEVVLLTGDLRQVVTAIALSRATLANIRQNLVWAFGYNVLLIPLAAGLFQPLLGLQLSPVLAALAMTASSLCVLTNALRLRRFRPVPLGDQTAG</sequence>
<dbReference type="NCBIfam" id="TIGR01525">
    <property type="entry name" value="ATPase-IB_hvy"/>
    <property type="match status" value="1"/>
</dbReference>
<feature type="transmembrane region" description="Helical" evidence="14">
    <location>
        <begin position="392"/>
        <end position="412"/>
    </location>
</feature>
<dbReference type="SUPFAM" id="SSF55008">
    <property type="entry name" value="HMA, heavy metal-associated domain"/>
    <property type="match status" value="1"/>
</dbReference>
<dbReference type="SUPFAM" id="SSF81653">
    <property type="entry name" value="Calcium ATPase, transduction domain A"/>
    <property type="match status" value="1"/>
</dbReference>
<evidence type="ECO:0000256" key="7">
    <source>
        <dbReference type="ARBA" id="ARBA00022723"/>
    </source>
</evidence>
<keyword evidence="5 14" id="KW-1003">Cell membrane</keyword>
<dbReference type="GO" id="GO:0005507">
    <property type="term" value="F:copper ion binding"/>
    <property type="evidence" value="ECO:0007669"/>
    <property type="project" value="TreeGrafter"/>
</dbReference>
<dbReference type="InterPro" id="IPR059000">
    <property type="entry name" value="ATPase_P-type_domA"/>
</dbReference>
<name>A0A1G7BHK7_9BACT</name>
<evidence type="ECO:0000256" key="12">
    <source>
        <dbReference type="ARBA" id="ARBA00023065"/>
    </source>
</evidence>
<keyword evidence="11 14" id="KW-1133">Transmembrane helix</keyword>
<feature type="transmembrane region" description="Helical" evidence="14">
    <location>
        <begin position="110"/>
        <end position="129"/>
    </location>
</feature>
<evidence type="ECO:0000256" key="9">
    <source>
        <dbReference type="ARBA" id="ARBA00022840"/>
    </source>
</evidence>
<dbReference type="GO" id="GO:0140581">
    <property type="term" value="F:P-type monovalent copper transporter activity"/>
    <property type="evidence" value="ECO:0007669"/>
    <property type="project" value="UniProtKB-EC"/>
</dbReference>
<dbReference type="PANTHER" id="PTHR43520:SF8">
    <property type="entry name" value="P-TYPE CU(+) TRANSPORTER"/>
    <property type="match status" value="1"/>
</dbReference>
<evidence type="ECO:0000256" key="1">
    <source>
        <dbReference type="ARBA" id="ARBA00004651"/>
    </source>
</evidence>
<evidence type="ECO:0000313" key="17">
    <source>
        <dbReference type="Proteomes" id="UP000243205"/>
    </source>
</evidence>
<dbReference type="SFLD" id="SFLDS00003">
    <property type="entry name" value="Haloacid_Dehalogenase"/>
    <property type="match status" value="1"/>
</dbReference>
<evidence type="ECO:0000256" key="2">
    <source>
        <dbReference type="ARBA" id="ARBA00006024"/>
    </source>
</evidence>
<dbReference type="EMBL" id="FNAQ01000006">
    <property type="protein sequence ID" value="SDE25916.1"/>
    <property type="molecule type" value="Genomic_DNA"/>
</dbReference>
<dbReference type="Pfam" id="PF00122">
    <property type="entry name" value="E1-E2_ATPase"/>
    <property type="match status" value="1"/>
</dbReference>
<evidence type="ECO:0000256" key="4">
    <source>
        <dbReference type="ARBA" id="ARBA00022448"/>
    </source>
</evidence>
<feature type="transmembrane region" description="Helical" evidence="14">
    <location>
        <begin position="363"/>
        <end position="386"/>
    </location>
</feature>
<dbReference type="InterPro" id="IPR036163">
    <property type="entry name" value="HMA_dom_sf"/>
</dbReference>
<dbReference type="SFLD" id="SFLDG00002">
    <property type="entry name" value="C1.7:_P-type_atpase_like"/>
    <property type="match status" value="1"/>
</dbReference>
<dbReference type="NCBIfam" id="TIGR01511">
    <property type="entry name" value="ATPase-IB1_Cu"/>
    <property type="match status" value="1"/>
</dbReference>
<comment type="subcellular location">
    <subcellularLocation>
        <location evidence="1">Cell membrane</location>
        <topology evidence="1">Multi-pass membrane protein</topology>
    </subcellularLocation>
</comment>
<dbReference type="GO" id="GO:0043682">
    <property type="term" value="F:P-type divalent copper transporter activity"/>
    <property type="evidence" value="ECO:0007669"/>
    <property type="project" value="TreeGrafter"/>
</dbReference>
<reference evidence="17" key="1">
    <citation type="submission" date="2016-10" db="EMBL/GenBank/DDBJ databases">
        <authorList>
            <person name="Varghese N."/>
            <person name="Submissions S."/>
        </authorList>
    </citation>
    <scope>NUCLEOTIDE SEQUENCE [LARGE SCALE GENOMIC DNA]</scope>
    <source>
        <strain evidence="17">DSM 8987</strain>
    </source>
</reference>